<dbReference type="PANTHER" id="PTHR43047">
    <property type="entry name" value="TWO-COMPONENT HISTIDINE PROTEIN KINASE"/>
    <property type="match status" value="1"/>
</dbReference>
<feature type="modified residue" description="4-aspartylphosphate" evidence="6">
    <location>
        <position position="599"/>
    </location>
</feature>
<dbReference type="AlphaFoldDB" id="A0A327QK20"/>
<dbReference type="GO" id="GO:0009927">
    <property type="term" value="F:histidine phosphotransfer kinase activity"/>
    <property type="evidence" value="ECO:0007669"/>
    <property type="project" value="TreeGrafter"/>
</dbReference>
<dbReference type="EMBL" id="QLLL01000005">
    <property type="protein sequence ID" value="RAJ04032.1"/>
    <property type="molecule type" value="Genomic_DNA"/>
</dbReference>
<keyword evidence="8" id="KW-0812">Transmembrane</keyword>
<dbReference type="InterPro" id="IPR003594">
    <property type="entry name" value="HATPase_dom"/>
</dbReference>
<gene>
    <name evidence="11" type="ORF">LX64_02909</name>
</gene>
<dbReference type="InterPro" id="IPR004358">
    <property type="entry name" value="Sig_transdc_His_kin-like_C"/>
</dbReference>
<dbReference type="PROSITE" id="PS50109">
    <property type="entry name" value="HIS_KIN"/>
    <property type="match status" value="1"/>
</dbReference>
<feature type="transmembrane region" description="Helical" evidence="8">
    <location>
        <begin position="26"/>
        <end position="48"/>
    </location>
</feature>
<evidence type="ECO:0000313" key="11">
    <source>
        <dbReference type="EMBL" id="RAJ04032.1"/>
    </source>
</evidence>
<evidence type="ECO:0000313" key="12">
    <source>
        <dbReference type="Proteomes" id="UP000249547"/>
    </source>
</evidence>
<feature type="domain" description="Response regulatory" evidence="10">
    <location>
        <begin position="550"/>
        <end position="666"/>
    </location>
</feature>
<dbReference type="GO" id="GO:0005886">
    <property type="term" value="C:plasma membrane"/>
    <property type="evidence" value="ECO:0007669"/>
    <property type="project" value="TreeGrafter"/>
</dbReference>
<dbReference type="SMART" id="SM00388">
    <property type="entry name" value="HisKA"/>
    <property type="match status" value="1"/>
</dbReference>
<sequence>MAIKWLNNVKRTGITSDVPEEEVQQIMIVNSFCFIIAILCTFYGVGLAWISGEWIICWSALVFVAGFLSALFFNKYHLYSAAKFSLPFTISTLILYYGQMFGEATEVHLLCLFLSGVPLLIFNKKEQFLKCICIMMPIVCLVLLEVNHHYAIIPPLRLTNAVTNSFRWLIMGVIFLLNCIILSFYQQNINNLLQVLGIRNDSLVRSHEEVELQKSQLRSMNKELILTNIHLEAQVEERTEEIRKSKLLLEETLENLRNSYATLQAQENELKHQVIVLHDTRKNLAIAKDEADKANHAKSKFLREISHEIRNPLNIIIGFSDILIHQQSSQLLPVDAQEMIHHIDSSGRGLLEIINNVLELAKIEAGRKDDILNEPFNIRDWMHNLVAVAQSNAKTKDLHVNLILDHKLPERIVADRKHLTQVINNLVGNAIKFTPKGKNITVHCSEVDGNSWCIRISDEGIGIAEDRLPFIFQPFVQADNTVSHNYGGTGLGLTISKHLVELMGGAMEVTSEIGIGTCFTIVLPLVEAAMEEPRTEQQPKTWEKMPAGKRVLVMEDNLLNQKVMHKYCQGMGLDIEVAEDGEKGIEKALKNPPDLIFMDMHMPNLCGTAALLALRTYPNLQHIPVVAISADAFYEQQQEALRDGFNDYLVKPIEYSRLYDTLSKYLITANQTSVQVSSEE</sequence>
<evidence type="ECO:0000256" key="5">
    <source>
        <dbReference type="ARBA" id="ARBA00022777"/>
    </source>
</evidence>
<feature type="coiled-coil region" evidence="7">
    <location>
        <begin position="246"/>
        <end position="297"/>
    </location>
</feature>
<dbReference type="InterPro" id="IPR003661">
    <property type="entry name" value="HisK_dim/P_dom"/>
</dbReference>
<dbReference type="InterPro" id="IPR036097">
    <property type="entry name" value="HisK_dim/P_sf"/>
</dbReference>
<evidence type="ECO:0000259" key="10">
    <source>
        <dbReference type="PROSITE" id="PS50110"/>
    </source>
</evidence>
<dbReference type="EC" id="2.7.13.3" evidence="2"/>
<name>A0A327QK20_9BACT</name>
<dbReference type="Pfam" id="PF00512">
    <property type="entry name" value="HisKA"/>
    <property type="match status" value="1"/>
</dbReference>
<dbReference type="SMART" id="SM00448">
    <property type="entry name" value="REC"/>
    <property type="match status" value="1"/>
</dbReference>
<feature type="transmembrane region" description="Helical" evidence="8">
    <location>
        <begin position="166"/>
        <end position="185"/>
    </location>
</feature>
<dbReference type="CDD" id="cd16922">
    <property type="entry name" value="HATPase_EvgS-ArcB-TorS-like"/>
    <property type="match status" value="1"/>
</dbReference>
<comment type="caution">
    <text evidence="11">The sequence shown here is derived from an EMBL/GenBank/DDBJ whole genome shotgun (WGS) entry which is preliminary data.</text>
</comment>
<dbReference type="PANTHER" id="PTHR43047:SF72">
    <property type="entry name" value="OSMOSENSING HISTIDINE PROTEIN KINASE SLN1"/>
    <property type="match status" value="1"/>
</dbReference>
<reference evidence="11 12" key="1">
    <citation type="submission" date="2018-06" db="EMBL/GenBank/DDBJ databases">
        <title>Genomic Encyclopedia of Archaeal and Bacterial Type Strains, Phase II (KMG-II): from individual species to whole genera.</title>
        <authorList>
            <person name="Goeker M."/>
        </authorList>
    </citation>
    <scope>NUCLEOTIDE SEQUENCE [LARGE SCALE GENOMIC DNA]</scope>
    <source>
        <strain evidence="11 12">DSM 23857</strain>
    </source>
</reference>
<feature type="transmembrane region" description="Helical" evidence="8">
    <location>
        <begin position="55"/>
        <end position="73"/>
    </location>
</feature>
<dbReference type="SUPFAM" id="SSF52172">
    <property type="entry name" value="CheY-like"/>
    <property type="match status" value="1"/>
</dbReference>
<dbReference type="GO" id="GO:0000155">
    <property type="term" value="F:phosphorelay sensor kinase activity"/>
    <property type="evidence" value="ECO:0007669"/>
    <property type="project" value="InterPro"/>
</dbReference>
<dbReference type="InterPro" id="IPR011006">
    <property type="entry name" value="CheY-like_superfamily"/>
</dbReference>
<dbReference type="InterPro" id="IPR036890">
    <property type="entry name" value="HATPase_C_sf"/>
</dbReference>
<evidence type="ECO:0000256" key="3">
    <source>
        <dbReference type="ARBA" id="ARBA00022553"/>
    </source>
</evidence>
<dbReference type="PROSITE" id="PS50110">
    <property type="entry name" value="RESPONSE_REGULATORY"/>
    <property type="match status" value="1"/>
</dbReference>
<dbReference type="OrthoDB" id="636661at2"/>
<proteinExistence type="predicted"/>
<dbReference type="Gene3D" id="3.30.565.10">
    <property type="entry name" value="Histidine kinase-like ATPase, C-terminal domain"/>
    <property type="match status" value="1"/>
</dbReference>
<keyword evidence="4" id="KW-0808">Transferase</keyword>
<keyword evidence="3 6" id="KW-0597">Phosphoprotein</keyword>
<feature type="domain" description="Histidine kinase" evidence="9">
    <location>
        <begin position="304"/>
        <end position="527"/>
    </location>
</feature>
<feature type="transmembrane region" description="Helical" evidence="8">
    <location>
        <begin position="79"/>
        <end position="97"/>
    </location>
</feature>
<dbReference type="SUPFAM" id="SSF47384">
    <property type="entry name" value="Homodimeric domain of signal transducing histidine kinase"/>
    <property type="match status" value="1"/>
</dbReference>
<evidence type="ECO:0000256" key="8">
    <source>
        <dbReference type="SAM" id="Phobius"/>
    </source>
</evidence>
<keyword evidence="8" id="KW-0472">Membrane</keyword>
<evidence type="ECO:0000256" key="6">
    <source>
        <dbReference type="PROSITE-ProRule" id="PRU00169"/>
    </source>
</evidence>
<dbReference type="Pfam" id="PF02518">
    <property type="entry name" value="HATPase_c"/>
    <property type="match status" value="1"/>
</dbReference>
<dbReference type="Gene3D" id="1.10.287.130">
    <property type="match status" value="1"/>
</dbReference>
<keyword evidence="8" id="KW-1133">Transmembrane helix</keyword>
<comment type="catalytic activity">
    <reaction evidence="1">
        <text>ATP + protein L-histidine = ADP + protein N-phospho-L-histidine.</text>
        <dbReference type="EC" id="2.7.13.3"/>
    </reaction>
</comment>
<dbReference type="InterPro" id="IPR001789">
    <property type="entry name" value="Sig_transdc_resp-reg_receiver"/>
</dbReference>
<evidence type="ECO:0000259" key="9">
    <source>
        <dbReference type="PROSITE" id="PS50109"/>
    </source>
</evidence>
<keyword evidence="12" id="KW-1185">Reference proteome</keyword>
<feature type="transmembrane region" description="Helical" evidence="8">
    <location>
        <begin position="104"/>
        <end position="121"/>
    </location>
</feature>
<dbReference type="CDD" id="cd00082">
    <property type="entry name" value="HisKA"/>
    <property type="match status" value="1"/>
</dbReference>
<dbReference type="RefSeq" id="WP_111598348.1">
    <property type="nucleotide sequence ID" value="NZ_QLLL01000005.1"/>
</dbReference>
<evidence type="ECO:0000256" key="7">
    <source>
        <dbReference type="SAM" id="Coils"/>
    </source>
</evidence>
<accession>A0A327QK20</accession>
<dbReference type="CDD" id="cd17546">
    <property type="entry name" value="REC_hyHK_CKI1_RcsC-like"/>
    <property type="match status" value="1"/>
</dbReference>
<organism evidence="11 12">
    <name type="scientific">Chitinophaga skermanii</name>
    <dbReference type="NCBI Taxonomy" id="331697"/>
    <lineage>
        <taxon>Bacteria</taxon>
        <taxon>Pseudomonadati</taxon>
        <taxon>Bacteroidota</taxon>
        <taxon>Chitinophagia</taxon>
        <taxon>Chitinophagales</taxon>
        <taxon>Chitinophagaceae</taxon>
        <taxon>Chitinophaga</taxon>
    </lineage>
</organism>
<keyword evidence="5 11" id="KW-0418">Kinase</keyword>
<dbReference type="Proteomes" id="UP000249547">
    <property type="component" value="Unassembled WGS sequence"/>
</dbReference>
<dbReference type="PRINTS" id="PR00344">
    <property type="entry name" value="BCTRLSENSOR"/>
</dbReference>
<evidence type="ECO:0000256" key="1">
    <source>
        <dbReference type="ARBA" id="ARBA00000085"/>
    </source>
</evidence>
<dbReference type="SMART" id="SM00387">
    <property type="entry name" value="HATPase_c"/>
    <property type="match status" value="1"/>
</dbReference>
<dbReference type="SUPFAM" id="SSF55874">
    <property type="entry name" value="ATPase domain of HSP90 chaperone/DNA topoisomerase II/histidine kinase"/>
    <property type="match status" value="1"/>
</dbReference>
<protein>
    <recommendedName>
        <fullName evidence="2">histidine kinase</fullName>
        <ecNumber evidence="2">2.7.13.3</ecNumber>
    </recommendedName>
</protein>
<dbReference type="InterPro" id="IPR005467">
    <property type="entry name" value="His_kinase_dom"/>
</dbReference>
<dbReference type="FunFam" id="3.30.565.10:FF:000010">
    <property type="entry name" value="Sensor histidine kinase RcsC"/>
    <property type="match status" value="1"/>
</dbReference>
<dbReference type="Gene3D" id="3.40.50.2300">
    <property type="match status" value="1"/>
</dbReference>
<dbReference type="Pfam" id="PF00072">
    <property type="entry name" value="Response_reg"/>
    <property type="match status" value="1"/>
</dbReference>
<evidence type="ECO:0000256" key="2">
    <source>
        <dbReference type="ARBA" id="ARBA00012438"/>
    </source>
</evidence>
<evidence type="ECO:0000256" key="4">
    <source>
        <dbReference type="ARBA" id="ARBA00022679"/>
    </source>
</evidence>
<keyword evidence="7" id="KW-0175">Coiled coil</keyword>